<gene>
    <name evidence="1" type="ORF">ERUC_LOCUS33546</name>
</gene>
<evidence type="ECO:0000313" key="1">
    <source>
        <dbReference type="EMBL" id="CAH8381063.1"/>
    </source>
</evidence>
<proteinExistence type="predicted"/>
<name>A0ABC8LC18_ERUVS</name>
<dbReference type="AlphaFoldDB" id="A0ABC8LC18"/>
<sequence length="64" mass="7296">MVGTPLGILQLIIYFKYKNKKAPITTMVMSKWDDENNKSKLELVVDVDNDGDANDNEKKFMNAC</sequence>
<accession>A0ABC8LC18</accession>
<organism evidence="1 2">
    <name type="scientific">Eruca vesicaria subsp. sativa</name>
    <name type="common">Garden rocket</name>
    <name type="synonym">Eruca sativa</name>
    <dbReference type="NCBI Taxonomy" id="29727"/>
    <lineage>
        <taxon>Eukaryota</taxon>
        <taxon>Viridiplantae</taxon>
        <taxon>Streptophyta</taxon>
        <taxon>Embryophyta</taxon>
        <taxon>Tracheophyta</taxon>
        <taxon>Spermatophyta</taxon>
        <taxon>Magnoliopsida</taxon>
        <taxon>eudicotyledons</taxon>
        <taxon>Gunneridae</taxon>
        <taxon>Pentapetalae</taxon>
        <taxon>rosids</taxon>
        <taxon>malvids</taxon>
        <taxon>Brassicales</taxon>
        <taxon>Brassicaceae</taxon>
        <taxon>Brassiceae</taxon>
        <taxon>Eruca</taxon>
    </lineage>
</organism>
<comment type="caution">
    <text evidence="1">The sequence shown here is derived from an EMBL/GenBank/DDBJ whole genome shotgun (WGS) entry which is preliminary data.</text>
</comment>
<reference evidence="1 2" key="1">
    <citation type="submission" date="2022-03" db="EMBL/GenBank/DDBJ databases">
        <authorList>
            <person name="Macdonald S."/>
            <person name="Ahmed S."/>
            <person name="Newling K."/>
        </authorList>
    </citation>
    <scope>NUCLEOTIDE SEQUENCE [LARGE SCALE GENOMIC DNA]</scope>
</reference>
<evidence type="ECO:0000313" key="2">
    <source>
        <dbReference type="Proteomes" id="UP001642260"/>
    </source>
</evidence>
<dbReference type="EMBL" id="CAKOAT010502932">
    <property type="protein sequence ID" value="CAH8381063.1"/>
    <property type="molecule type" value="Genomic_DNA"/>
</dbReference>
<keyword evidence="2" id="KW-1185">Reference proteome</keyword>
<protein>
    <submittedName>
        <fullName evidence="1">Uncharacterized protein</fullName>
    </submittedName>
</protein>
<dbReference type="Proteomes" id="UP001642260">
    <property type="component" value="Unassembled WGS sequence"/>
</dbReference>